<dbReference type="EMBL" id="CP016808">
    <property type="protein sequence ID" value="ANY66446.1"/>
    <property type="molecule type" value="Genomic_DNA"/>
</dbReference>
<keyword evidence="1" id="KW-0472">Membrane</keyword>
<proteinExistence type="predicted"/>
<evidence type="ECO:0000313" key="2">
    <source>
        <dbReference type="EMBL" id="ANY66446.1"/>
    </source>
</evidence>
<name>A0A1B2DFH8_9BACL</name>
<organism evidence="2">
    <name type="scientific">Paenibacillus sp. BIHB 4019</name>
    <dbReference type="NCBI Taxonomy" id="1870819"/>
    <lineage>
        <taxon>Bacteria</taxon>
        <taxon>Bacillati</taxon>
        <taxon>Bacillota</taxon>
        <taxon>Bacilli</taxon>
        <taxon>Bacillales</taxon>
        <taxon>Paenibacillaceae</taxon>
        <taxon>Paenibacillus</taxon>
    </lineage>
</organism>
<accession>A0A1B2DFH8</accession>
<feature type="transmembrane region" description="Helical" evidence="1">
    <location>
        <begin position="7"/>
        <end position="26"/>
    </location>
</feature>
<protein>
    <submittedName>
        <fullName evidence="2">Uncharacterized protein</fullName>
    </submittedName>
</protein>
<gene>
    <name evidence="2" type="ORF">BBD42_08215</name>
</gene>
<keyword evidence="1" id="KW-0812">Transmembrane</keyword>
<reference evidence="2" key="1">
    <citation type="submission" date="2016-08" db="EMBL/GenBank/DDBJ databases">
        <title>Complete Genome Seqeunce of Paenibacillus sp. BIHB 4019 from tea rhizoplane.</title>
        <authorList>
            <person name="Thakur R."/>
            <person name="Swarnkar M.K."/>
            <person name="Gulati A."/>
        </authorList>
    </citation>
    <scope>NUCLEOTIDE SEQUENCE [LARGE SCALE GENOMIC DNA]</scope>
    <source>
        <strain evidence="2">BIHB4019</strain>
    </source>
</reference>
<evidence type="ECO:0000256" key="1">
    <source>
        <dbReference type="SAM" id="Phobius"/>
    </source>
</evidence>
<feature type="transmembrane region" description="Helical" evidence="1">
    <location>
        <begin position="83"/>
        <end position="107"/>
    </location>
</feature>
<dbReference type="AlphaFoldDB" id="A0A1B2DFH8"/>
<feature type="transmembrane region" description="Helical" evidence="1">
    <location>
        <begin position="46"/>
        <end position="71"/>
    </location>
</feature>
<sequence length="121" mass="14285">MLRKISLMLLSLLYLFVYWIMFYVLIDKFTFYLSTTYRFFASHKIVYDMFLISIVVSLVLAQLIVGLNLFIHFKNVKHFYKMQLLHIPLIVLAIYLTSATTTVIPFIKNWHISLLGESIAQ</sequence>
<keyword evidence="1" id="KW-1133">Transmembrane helix</keyword>